<dbReference type="SUPFAM" id="SSF55874">
    <property type="entry name" value="ATPase domain of HSP90 chaperone/DNA topoisomerase II/histidine kinase"/>
    <property type="match status" value="1"/>
</dbReference>
<keyword evidence="3" id="KW-0902">Two-component regulatory system</keyword>
<dbReference type="Pfam" id="PF07494">
    <property type="entry name" value="Reg_prop"/>
    <property type="match status" value="5"/>
</dbReference>
<organism evidence="8 9">
    <name type="scientific">Terriglobus roseus</name>
    <dbReference type="NCBI Taxonomy" id="392734"/>
    <lineage>
        <taxon>Bacteria</taxon>
        <taxon>Pseudomonadati</taxon>
        <taxon>Acidobacteriota</taxon>
        <taxon>Terriglobia</taxon>
        <taxon>Terriglobales</taxon>
        <taxon>Acidobacteriaceae</taxon>
        <taxon>Terriglobus</taxon>
    </lineage>
</organism>
<reference evidence="8 9" key="1">
    <citation type="submission" date="2016-10" db="EMBL/GenBank/DDBJ databases">
        <authorList>
            <person name="de Groot N.N."/>
        </authorList>
    </citation>
    <scope>NUCLEOTIDE SEQUENCE [LARGE SCALE GENOMIC DNA]</scope>
    <source>
        <strain evidence="8 9">GAS232</strain>
    </source>
</reference>
<evidence type="ECO:0000256" key="2">
    <source>
        <dbReference type="ARBA" id="ARBA00022777"/>
    </source>
</evidence>
<evidence type="ECO:0000256" key="1">
    <source>
        <dbReference type="ARBA" id="ARBA00022679"/>
    </source>
</evidence>
<evidence type="ECO:0000259" key="7">
    <source>
        <dbReference type="Pfam" id="PF07730"/>
    </source>
</evidence>
<dbReference type="RefSeq" id="WP_172838133.1">
    <property type="nucleotide sequence ID" value="NZ_LT629690.1"/>
</dbReference>
<dbReference type="GO" id="GO:0046983">
    <property type="term" value="F:protein dimerization activity"/>
    <property type="evidence" value="ECO:0007669"/>
    <property type="project" value="InterPro"/>
</dbReference>
<evidence type="ECO:0000313" key="8">
    <source>
        <dbReference type="EMBL" id="SDE89391.1"/>
    </source>
</evidence>
<dbReference type="Pfam" id="PF07495">
    <property type="entry name" value="Y_Y_Y"/>
    <property type="match status" value="1"/>
</dbReference>
<keyword evidence="9" id="KW-1185">Reference proteome</keyword>
<dbReference type="InterPro" id="IPR011123">
    <property type="entry name" value="Y_Y_Y"/>
</dbReference>
<dbReference type="GO" id="GO:0000155">
    <property type="term" value="F:phosphorelay sensor kinase activity"/>
    <property type="evidence" value="ECO:0007669"/>
    <property type="project" value="InterPro"/>
</dbReference>
<dbReference type="InterPro" id="IPR013783">
    <property type="entry name" value="Ig-like_fold"/>
</dbReference>
<protein>
    <submittedName>
        <fullName evidence="8">Two component regulator propeller</fullName>
    </submittedName>
</protein>
<dbReference type="InterPro" id="IPR015943">
    <property type="entry name" value="WD40/YVTN_repeat-like_dom_sf"/>
</dbReference>
<feature type="domain" description="Histidine kinase/HSP90-like ATPase" evidence="5">
    <location>
        <begin position="871"/>
        <end position="960"/>
    </location>
</feature>
<dbReference type="InterPro" id="IPR003594">
    <property type="entry name" value="HATPase_dom"/>
</dbReference>
<feature type="transmembrane region" description="Helical" evidence="4">
    <location>
        <begin position="730"/>
        <end position="750"/>
    </location>
</feature>
<keyword evidence="4" id="KW-1133">Transmembrane helix</keyword>
<dbReference type="InterPro" id="IPR011712">
    <property type="entry name" value="Sig_transdc_His_kin_sub3_dim/P"/>
</dbReference>
<sequence>MDGLHSLLREFGVRPNLLRMPGRTALTRATRQVASQLLPACLVAVLLSMLAAAQDLRYLRHGSWSTENGLPQDSVHQVLQTKDGFLWIATEDGIARFDGVVFKVFKHDNEPTFASNDACCLAEGSSGDLWVGTNDGLLRLRRGVFKRFSEKDGLPSAGILELQVTDAGDLLVQTASGLVVQSGERFLPRVGKISDNTGIVHPVVKGPLGEVWAMSGTDVKLTTPTATREWTMSNGLPGTRVVSLFVDRERNAWVGTNDGLAVIKHGADHPESIASLRGNSVQQTYQDREGNYWIGTESTGLHLLHTEVFREAAGLADQTLTSIVQGSNGGIWVGTRNEGLRRIRDGRVDNPVRADSLTSRFILALAPGRSGDVWVGTPDGLNHVDATGKVQRFTSADLLPDDYIRALTTGSDGAIWVGTRKGLLRLKGTNAKVFTSADGLGSDLIGALLSASNGDLWVSTSGGLSKLASNGRLINYATKDGLRSPLVSALAESPAGTVWAGTTDGNISRVKDNHVSTVQSSSLLVGKISALLADLAGFMWIRGEHALLRVAVADLNRCIDRGGRCVLPLNRYTKADGLPGSEIVAGGSPLLWQMQDGEVWSATQKGAAIANGQPIAVTQSFPVVIDRMLVDGTEQSLQQEALTLGPGDTRVDIEYAGLRLASPLRVEYRYRLEGFDRDWIVAGTRRTATYTNLPPRMYTFYVEARASDGTWLRSPAILPFRVTPPVYRRWWFILSAFLLATAAAVSLYRLRLRRLRREFEAVLGERNRIAREIHDTLAQDFVGIALQLDLVSQFLAGGEPASAQRQVQSTRKLVMQGLAEARRSIWDLRAISSKDSLPTRLAALVDRYSGPSLAIKLQVGGAYRQLPLRVEEEVLRIAQEALSNIQRHSGAETADVQLHFETNILMMAVRDQGCGFSVDEQKAFLQGHFGVSGMRERAAAIGATLLVESEVGQGTTVTLRANIAGEEGRRS</sequence>
<keyword evidence="4" id="KW-0472">Membrane</keyword>
<dbReference type="PANTHER" id="PTHR24421">
    <property type="entry name" value="NITRATE/NITRITE SENSOR PROTEIN NARX-RELATED"/>
    <property type="match status" value="1"/>
</dbReference>
<dbReference type="Gene3D" id="2.130.10.10">
    <property type="entry name" value="YVTN repeat-like/Quinoprotein amine dehydrogenase"/>
    <property type="match status" value="3"/>
</dbReference>
<dbReference type="Proteomes" id="UP000182427">
    <property type="component" value="Chromosome I"/>
</dbReference>
<dbReference type="Gene3D" id="2.60.40.10">
    <property type="entry name" value="Immunoglobulins"/>
    <property type="match status" value="1"/>
</dbReference>
<evidence type="ECO:0000256" key="3">
    <source>
        <dbReference type="ARBA" id="ARBA00023012"/>
    </source>
</evidence>
<dbReference type="CDD" id="cd16917">
    <property type="entry name" value="HATPase_UhpB-NarQ-NarX-like"/>
    <property type="match status" value="1"/>
</dbReference>
<dbReference type="InterPro" id="IPR050482">
    <property type="entry name" value="Sensor_HK_TwoCompSys"/>
</dbReference>
<accession>A0A1G7GMS3</accession>
<dbReference type="AlphaFoldDB" id="A0A1G7GMS3"/>
<gene>
    <name evidence="8" type="ORF">SAMN05444167_0745</name>
</gene>
<evidence type="ECO:0000313" key="9">
    <source>
        <dbReference type="Proteomes" id="UP000182427"/>
    </source>
</evidence>
<evidence type="ECO:0000256" key="4">
    <source>
        <dbReference type="SAM" id="Phobius"/>
    </source>
</evidence>
<feature type="domain" description="Signal transduction histidine kinase subgroup 3 dimerisation and phosphoacceptor" evidence="7">
    <location>
        <begin position="765"/>
        <end position="830"/>
    </location>
</feature>
<dbReference type="SUPFAM" id="SSF63829">
    <property type="entry name" value="Calcium-dependent phosphotriesterase"/>
    <property type="match status" value="2"/>
</dbReference>
<keyword evidence="2" id="KW-0418">Kinase</keyword>
<evidence type="ECO:0000259" key="5">
    <source>
        <dbReference type="Pfam" id="PF02518"/>
    </source>
</evidence>
<dbReference type="InterPro" id="IPR036890">
    <property type="entry name" value="HATPase_C_sf"/>
</dbReference>
<dbReference type="EMBL" id="LT629690">
    <property type="protein sequence ID" value="SDE89391.1"/>
    <property type="molecule type" value="Genomic_DNA"/>
</dbReference>
<dbReference type="GO" id="GO:0016020">
    <property type="term" value="C:membrane"/>
    <property type="evidence" value="ECO:0007669"/>
    <property type="project" value="InterPro"/>
</dbReference>
<evidence type="ECO:0000259" key="6">
    <source>
        <dbReference type="Pfam" id="PF07495"/>
    </source>
</evidence>
<keyword evidence="4" id="KW-0812">Transmembrane</keyword>
<dbReference type="PANTHER" id="PTHR24421:SF62">
    <property type="entry name" value="SENSORY TRANSDUCTION HISTIDINE KINASE"/>
    <property type="match status" value="1"/>
</dbReference>
<dbReference type="InterPro" id="IPR011110">
    <property type="entry name" value="Reg_prop"/>
</dbReference>
<feature type="domain" description="Two component regulator three Y" evidence="6">
    <location>
        <begin position="662"/>
        <end position="722"/>
    </location>
</feature>
<dbReference type="Pfam" id="PF07730">
    <property type="entry name" value="HisKA_3"/>
    <property type="match status" value="1"/>
</dbReference>
<name>A0A1G7GMS3_9BACT</name>
<dbReference type="Gene3D" id="3.30.565.10">
    <property type="entry name" value="Histidine kinase-like ATPase, C-terminal domain"/>
    <property type="match status" value="1"/>
</dbReference>
<dbReference type="Gene3D" id="1.20.5.1930">
    <property type="match status" value="1"/>
</dbReference>
<keyword evidence="1" id="KW-0808">Transferase</keyword>
<proteinExistence type="predicted"/>
<dbReference type="Pfam" id="PF02518">
    <property type="entry name" value="HATPase_c"/>
    <property type="match status" value="1"/>
</dbReference>